<evidence type="ECO:0000313" key="2">
    <source>
        <dbReference type="Proteomes" id="UP001431449"/>
    </source>
</evidence>
<gene>
    <name evidence="1" type="ORF">M0G41_10485</name>
</gene>
<dbReference type="InterPro" id="IPR012338">
    <property type="entry name" value="Beta-lactam/transpept-like"/>
</dbReference>
<protein>
    <recommendedName>
        <fullName evidence="3">Beta-lactamase</fullName>
    </recommendedName>
</protein>
<comment type="caution">
    <text evidence="1">The sequence shown here is derived from an EMBL/GenBank/DDBJ whole genome shotgun (WGS) entry which is preliminary data.</text>
</comment>
<reference evidence="1" key="1">
    <citation type="submission" date="2022-04" db="EMBL/GenBank/DDBJ databases">
        <title>Lysobacter sp. CAU 1642 isolated from sea sand.</title>
        <authorList>
            <person name="Kim W."/>
        </authorList>
    </citation>
    <scope>NUCLEOTIDE SEQUENCE</scope>
    <source>
        <strain evidence="1">CAU 1642</strain>
    </source>
</reference>
<sequence>MRQLPRGSEALERVDAAFGAGVAQPYVRGRWDRVWYKGGSLASGSATNFHVLTHVWMLERAGEEPWVLIALSNQDSGGIDQFQVQSVTARILELLAAAP</sequence>
<evidence type="ECO:0008006" key="3">
    <source>
        <dbReference type="Google" id="ProtNLM"/>
    </source>
</evidence>
<dbReference type="Proteomes" id="UP001431449">
    <property type="component" value="Unassembled WGS sequence"/>
</dbReference>
<keyword evidence="2" id="KW-1185">Reference proteome</keyword>
<dbReference type="EMBL" id="JALNMH010000008">
    <property type="protein sequence ID" value="MCK7594099.1"/>
    <property type="molecule type" value="Genomic_DNA"/>
</dbReference>
<evidence type="ECO:0000313" key="1">
    <source>
        <dbReference type="EMBL" id="MCK7594099.1"/>
    </source>
</evidence>
<dbReference type="Gene3D" id="3.40.710.10">
    <property type="entry name" value="DD-peptidase/beta-lactamase superfamily"/>
    <property type="match status" value="1"/>
</dbReference>
<proteinExistence type="predicted"/>
<name>A0ABT0GHS5_9GAMM</name>
<dbReference type="RefSeq" id="WP_248209075.1">
    <property type="nucleotide sequence ID" value="NZ_JALNMH010000008.1"/>
</dbReference>
<organism evidence="1 2">
    <name type="scientific">Pseudomarimonas salicorniae</name>
    <dbReference type="NCBI Taxonomy" id="2933270"/>
    <lineage>
        <taxon>Bacteria</taxon>
        <taxon>Pseudomonadati</taxon>
        <taxon>Pseudomonadota</taxon>
        <taxon>Gammaproteobacteria</taxon>
        <taxon>Lysobacterales</taxon>
        <taxon>Lysobacteraceae</taxon>
        <taxon>Pseudomarimonas</taxon>
    </lineage>
</organism>
<accession>A0ABT0GHS5</accession>